<dbReference type="GO" id="GO:0008643">
    <property type="term" value="P:carbohydrate transport"/>
    <property type="evidence" value="ECO:0007669"/>
    <property type="project" value="InterPro"/>
</dbReference>
<dbReference type="CDD" id="cd17332">
    <property type="entry name" value="MFS_MelB_like"/>
    <property type="match status" value="1"/>
</dbReference>
<keyword evidence="1" id="KW-0813">Transport</keyword>
<dbReference type="SUPFAM" id="SSF103473">
    <property type="entry name" value="MFS general substrate transporter"/>
    <property type="match status" value="1"/>
</dbReference>
<dbReference type="Gene3D" id="1.20.1250.20">
    <property type="entry name" value="MFS general substrate transporter like domains"/>
    <property type="match status" value="2"/>
</dbReference>
<evidence type="ECO:0000256" key="2">
    <source>
        <dbReference type="SAM" id="Phobius"/>
    </source>
</evidence>
<dbReference type="GO" id="GO:0015293">
    <property type="term" value="F:symporter activity"/>
    <property type="evidence" value="ECO:0007669"/>
    <property type="project" value="InterPro"/>
</dbReference>
<feature type="transmembrane region" description="Helical" evidence="2">
    <location>
        <begin position="168"/>
        <end position="188"/>
    </location>
</feature>
<feature type="transmembrane region" description="Helical" evidence="2">
    <location>
        <begin position="101"/>
        <end position="121"/>
    </location>
</feature>
<dbReference type="Pfam" id="PF13347">
    <property type="entry name" value="MFS_2"/>
    <property type="match status" value="1"/>
</dbReference>
<dbReference type="InterPro" id="IPR001927">
    <property type="entry name" value="Na/Gal_symport"/>
</dbReference>
<dbReference type="PANTHER" id="PTHR11328">
    <property type="entry name" value="MAJOR FACILITATOR SUPERFAMILY DOMAIN-CONTAINING PROTEIN"/>
    <property type="match status" value="1"/>
</dbReference>
<reference evidence="3 4" key="1">
    <citation type="submission" date="2015-07" db="EMBL/GenBank/DDBJ databases">
        <title>Lactobacillus korensis/26-25/ whole genome sequencing.</title>
        <authorList>
            <person name="Kim M.K."/>
            <person name="Im W.-T."/>
            <person name="Srinivasan S."/>
            <person name="Lee J.-J."/>
        </authorList>
    </citation>
    <scope>NUCLEOTIDE SEQUENCE [LARGE SCALE GENOMIC DNA]</scope>
    <source>
        <strain evidence="3 4">26-25</strain>
    </source>
</reference>
<dbReference type="EMBL" id="CP012033">
    <property type="protein sequence ID" value="AKP64604.1"/>
    <property type="molecule type" value="Genomic_DNA"/>
</dbReference>
<sequence length="470" mass="51849">METTTNDLEKKVDLRLSDKPFGLSDKLGYFFGDFGNDFSFMLMTNFLMVFYTDALGISPIVTGTLFLVARLVDAVADVTIGRLVDNTKLTARGRYIPWISFVRPFIFASTILTFMPFAVHFPMGIRIAYIYITYIFWGITYSATNIPYGTMASAITQNPDHRNSLSTWRSVGGALSGTLVGFIVPLFMNDHAGHVSGMRMFMVAIAFAIVAFASYTITIHNSHERIQIQKTKKVPVGNLLIALLHNRALMSIICAALVLLVSNGMTGGLNAYLFNGYFHSSIGMSIATMMNTISTILIAPFAKYFSTKYGKKEFSQWALIFSAVIFGLLYLLQLENEWLFLLLLLFATLGSGAFNVMIWAFMTDVIDYQQFVDGSREDGTVYALYSFARKIGQAIMGGLSGFLLALLGYHAVVGGTTQSAATNLGVYHIATGIPALGYLLVAAILIFWYPLNKKMVLTVTAKLRAAAEKK</sequence>
<feature type="transmembrane region" description="Helical" evidence="2">
    <location>
        <begin position="338"/>
        <end position="361"/>
    </location>
</feature>
<gene>
    <name evidence="3" type="ORF">ABN16_06090</name>
</gene>
<dbReference type="GO" id="GO:0006814">
    <property type="term" value="P:sodium ion transport"/>
    <property type="evidence" value="ECO:0007669"/>
    <property type="project" value="InterPro"/>
</dbReference>
<feature type="transmembrane region" description="Helical" evidence="2">
    <location>
        <begin position="48"/>
        <end position="72"/>
    </location>
</feature>
<dbReference type="RefSeq" id="WP_048733853.1">
    <property type="nucleotide sequence ID" value="NZ_CP012033.1"/>
</dbReference>
<dbReference type="PANTHER" id="PTHR11328:SF24">
    <property type="entry name" value="MAJOR FACILITATOR SUPERFAMILY (MFS) PROFILE DOMAIN-CONTAINING PROTEIN"/>
    <property type="match status" value="1"/>
</dbReference>
<dbReference type="Proteomes" id="UP000036000">
    <property type="component" value="Chromosome"/>
</dbReference>
<dbReference type="NCBIfam" id="TIGR00792">
    <property type="entry name" value="gph"/>
    <property type="match status" value="1"/>
</dbReference>
<feature type="transmembrane region" description="Helical" evidence="2">
    <location>
        <begin position="239"/>
        <end position="262"/>
    </location>
</feature>
<evidence type="ECO:0000313" key="3">
    <source>
        <dbReference type="EMBL" id="AKP64604.1"/>
    </source>
</evidence>
<keyword evidence="2" id="KW-1133">Transmembrane helix</keyword>
<keyword evidence="2" id="KW-0472">Membrane</keyword>
<name>A0AAC8ZGY0_9LACO</name>
<dbReference type="AlphaFoldDB" id="A0AAC8ZGY0"/>
<dbReference type="KEGG" id="lko:ABN16_06090"/>
<evidence type="ECO:0000313" key="4">
    <source>
        <dbReference type="Proteomes" id="UP000036000"/>
    </source>
</evidence>
<organism evidence="3 4">
    <name type="scientific">Levilactobacillus koreensis</name>
    <dbReference type="NCBI Taxonomy" id="637971"/>
    <lineage>
        <taxon>Bacteria</taxon>
        <taxon>Bacillati</taxon>
        <taxon>Bacillota</taxon>
        <taxon>Bacilli</taxon>
        <taxon>Lactobacillales</taxon>
        <taxon>Lactobacillaceae</taxon>
        <taxon>Levilactobacillus</taxon>
    </lineage>
</organism>
<accession>A0AAC8ZGY0</accession>
<dbReference type="InterPro" id="IPR036259">
    <property type="entry name" value="MFS_trans_sf"/>
</dbReference>
<evidence type="ECO:0000256" key="1">
    <source>
        <dbReference type="ARBA" id="ARBA00022597"/>
    </source>
</evidence>
<keyword evidence="4" id="KW-1185">Reference proteome</keyword>
<feature type="transmembrane region" description="Helical" evidence="2">
    <location>
        <begin position="314"/>
        <end position="332"/>
    </location>
</feature>
<dbReference type="InterPro" id="IPR039672">
    <property type="entry name" value="MFS_2"/>
</dbReference>
<keyword evidence="2" id="KW-0812">Transmembrane</keyword>
<evidence type="ECO:0008006" key="5">
    <source>
        <dbReference type="Google" id="ProtNLM"/>
    </source>
</evidence>
<dbReference type="GO" id="GO:0005886">
    <property type="term" value="C:plasma membrane"/>
    <property type="evidence" value="ECO:0007669"/>
    <property type="project" value="TreeGrafter"/>
</dbReference>
<protein>
    <recommendedName>
        <fullName evidence="5">MFS transporter</fullName>
    </recommendedName>
</protein>
<feature type="transmembrane region" description="Helical" evidence="2">
    <location>
        <begin position="282"/>
        <end position="302"/>
    </location>
</feature>
<keyword evidence="1" id="KW-0762">Sugar transport</keyword>
<proteinExistence type="predicted"/>
<feature type="transmembrane region" description="Helical" evidence="2">
    <location>
        <begin position="425"/>
        <end position="449"/>
    </location>
</feature>
<feature type="transmembrane region" description="Helical" evidence="2">
    <location>
        <begin position="200"/>
        <end position="218"/>
    </location>
</feature>
<feature type="transmembrane region" description="Helical" evidence="2">
    <location>
        <begin position="127"/>
        <end position="148"/>
    </location>
</feature>
<feature type="transmembrane region" description="Helical" evidence="2">
    <location>
        <begin position="394"/>
        <end position="413"/>
    </location>
</feature>